<comment type="caution">
    <text evidence="1">The sequence shown here is derived from an EMBL/GenBank/DDBJ whole genome shotgun (WGS) entry which is preliminary data.</text>
</comment>
<proteinExistence type="predicted"/>
<gene>
    <name evidence="1" type="ORF">TNCV_3343161</name>
</gene>
<reference evidence="1" key="1">
    <citation type="submission" date="2020-08" db="EMBL/GenBank/DDBJ databases">
        <title>Multicomponent nature underlies the extraordinary mechanical properties of spider dragline silk.</title>
        <authorList>
            <person name="Kono N."/>
            <person name="Nakamura H."/>
            <person name="Mori M."/>
            <person name="Yoshida Y."/>
            <person name="Ohtoshi R."/>
            <person name="Malay A.D."/>
            <person name="Moran D.A.P."/>
            <person name="Tomita M."/>
            <person name="Numata K."/>
            <person name="Arakawa K."/>
        </authorList>
    </citation>
    <scope>NUCLEOTIDE SEQUENCE</scope>
</reference>
<evidence type="ECO:0000313" key="1">
    <source>
        <dbReference type="EMBL" id="GFY33580.1"/>
    </source>
</evidence>
<keyword evidence="2" id="KW-1185">Reference proteome</keyword>
<name>A0A8X6WEZ1_TRICX</name>
<accession>A0A8X6WEZ1</accession>
<organism evidence="1 2">
    <name type="scientific">Trichonephila clavipes</name>
    <name type="common">Golden silk orbweaver</name>
    <name type="synonym">Nephila clavipes</name>
    <dbReference type="NCBI Taxonomy" id="2585209"/>
    <lineage>
        <taxon>Eukaryota</taxon>
        <taxon>Metazoa</taxon>
        <taxon>Ecdysozoa</taxon>
        <taxon>Arthropoda</taxon>
        <taxon>Chelicerata</taxon>
        <taxon>Arachnida</taxon>
        <taxon>Araneae</taxon>
        <taxon>Araneomorphae</taxon>
        <taxon>Entelegynae</taxon>
        <taxon>Araneoidea</taxon>
        <taxon>Nephilidae</taxon>
        <taxon>Trichonephila</taxon>
    </lineage>
</organism>
<dbReference type="Proteomes" id="UP000887159">
    <property type="component" value="Unassembled WGS sequence"/>
</dbReference>
<dbReference type="EMBL" id="BMAU01021414">
    <property type="protein sequence ID" value="GFY33580.1"/>
    <property type="molecule type" value="Genomic_DNA"/>
</dbReference>
<sequence>MKKEQDSRQMRSTIVLREQLNLQNTIKCDSRHNKFARMHPKQLKHLSKSNPVSMKIRSATELPEQLKHLISIGMSSLLKKTEKCCQHFKMESPNA</sequence>
<evidence type="ECO:0000313" key="2">
    <source>
        <dbReference type="Proteomes" id="UP000887159"/>
    </source>
</evidence>
<protein>
    <submittedName>
        <fullName evidence="1">Uncharacterized protein</fullName>
    </submittedName>
</protein>
<dbReference type="AlphaFoldDB" id="A0A8X6WEZ1"/>